<name>A0AAN8AAJ3_ELEMC</name>
<evidence type="ECO:0000313" key="3">
    <source>
        <dbReference type="Proteomes" id="UP001346869"/>
    </source>
</evidence>
<reference evidence="2 3" key="1">
    <citation type="journal article" date="2023" name="Genes (Basel)">
        <title>Chromosome-Level Genome Assembly and Circadian Gene Repertoire of the Patagonia Blennie Eleginops maclovinus-The Closest Ancestral Proxy of Antarctic Cryonotothenioids.</title>
        <authorList>
            <person name="Cheng C.C."/>
            <person name="Rivera-Colon A.G."/>
            <person name="Minhas B.F."/>
            <person name="Wilson L."/>
            <person name="Rayamajhi N."/>
            <person name="Vargas-Chacoff L."/>
            <person name="Catchen J.M."/>
        </authorList>
    </citation>
    <scope>NUCLEOTIDE SEQUENCE [LARGE SCALE GENOMIC DNA]</scope>
    <source>
        <strain evidence="2">JMC-PN-2008</strain>
    </source>
</reference>
<reference evidence="2 3" key="2">
    <citation type="journal article" date="2023" name="Mol. Biol. Evol.">
        <title>Genomics of Secondarily Temperate Adaptation in the Only Non-Antarctic Icefish.</title>
        <authorList>
            <person name="Rivera-Colon A.G."/>
            <person name="Rayamajhi N."/>
            <person name="Minhas B.F."/>
            <person name="Madrigal G."/>
            <person name="Bilyk K.T."/>
            <person name="Yoon V."/>
            <person name="Hune M."/>
            <person name="Gregory S."/>
            <person name="Cheng C.H.C."/>
            <person name="Catchen J.M."/>
        </authorList>
    </citation>
    <scope>NUCLEOTIDE SEQUENCE [LARGE SCALE GENOMIC DNA]</scope>
    <source>
        <strain evidence="2">JMC-PN-2008</strain>
    </source>
</reference>
<feature type="compositionally biased region" description="Basic residues" evidence="1">
    <location>
        <begin position="63"/>
        <end position="74"/>
    </location>
</feature>
<dbReference type="EMBL" id="JAUZQC010000026">
    <property type="protein sequence ID" value="KAK5847872.1"/>
    <property type="molecule type" value="Genomic_DNA"/>
</dbReference>
<evidence type="ECO:0000256" key="1">
    <source>
        <dbReference type="SAM" id="MobiDB-lite"/>
    </source>
</evidence>
<organism evidence="2 3">
    <name type="scientific">Eleginops maclovinus</name>
    <name type="common">Patagonian blennie</name>
    <name type="synonym">Eleginus maclovinus</name>
    <dbReference type="NCBI Taxonomy" id="56733"/>
    <lineage>
        <taxon>Eukaryota</taxon>
        <taxon>Metazoa</taxon>
        <taxon>Chordata</taxon>
        <taxon>Craniata</taxon>
        <taxon>Vertebrata</taxon>
        <taxon>Euteleostomi</taxon>
        <taxon>Actinopterygii</taxon>
        <taxon>Neopterygii</taxon>
        <taxon>Teleostei</taxon>
        <taxon>Neoteleostei</taxon>
        <taxon>Acanthomorphata</taxon>
        <taxon>Eupercaria</taxon>
        <taxon>Perciformes</taxon>
        <taxon>Notothenioidei</taxon>
        <taxon>Eleginopidae</taxon>
        <taxon>Eleginops</taxon>
    </lineage>
</organism>
<protein>
    <submittedName>
        <fullName evidence="2">Uncharacterized protein</fullName>
    </submittedName>
</protein>
<comment type="caution">
    <text evidence="2">The sequence shown here is derived from an EMBL/GenBank/DDBJ whole genome shotgun (WGS) entry which is preliminary data.</text>
</comment>
<feature type="region of interest" description="Disordered" evidence="1">
    <location>
        <begin position="1"/>
        <end position="74"/>
    </location>
</feature>
<dbReference type="Proteomes" id="UP001346869">
    <property type="component" value="Unassembled WGS sequence"/>
</dbReference>
<proteinExistence type="predicted"/>
<dbReference type="AlphaFoldDB" id="A0AAN8AAJ3"/>
<sequence length="74" mass="7684">MPMVEASTEAGSSGFGGPLSLVSGVPAPSAAPGPPASGSSIDPNEFMKEFDEEMSDEELFKLSQKRKLSAPIKK</sequence>
<gene>
    <name evidence="2" type="ORF">PBY51_016966</name>
</gene>
<keyword evidence="3" id="KW-1185">Reference proteome</keyword>
<accession>A0AAN8AAJ3</accession>
<evidence type="ECO:0000313" key="2">
    <source>
        <dbReference type="EMBL" id="KAK5847872.1"/>
    </source>
</evidence>